<keyword evidence="4 9" id="KW-0238">DNA-binding</keyword>
<keyword evidence="13" id="KW-1185">Reference proteome</keyword>
<evidence type="ECO:0000313" key="12">
    <source>
        <dbReference type="EMBL" id="MSU07243.1"/>
    </source>
</evidence>
<dbReference type="InterPro" id="IPR001789">
    <property type="entry name" value="Sig_transdc_resp-reg_receiver"/>
</dbReference>
<keyword evidence="8" id="KW-0597">Phosphoprotein</keyword>
<keyword evidence="3" id="KW-0843">Virulence</keyword>
<comment type="caution">
    <text evidence="12">The sequence shown here is derived from an EMBL/GenBank/DDBJ whole genome shotgun (WGS) entry which is preliminary data.</text>
</comment>
<dbReference type="SUPFAM" id="SSF52172">
    <property type="entry name" value="CheY-like"/>
    <property type="match status" value="1"/>
</dbReference>
<accession>A0A7X2PE97</accession>
<dbReference type="SMART" id="SM00448">
    <property type="entry name" value="REC"/>
    <property type="match status" value="1"/>
</dbReference>
<feature type="domain" description="Response regulatory" evidence="10">
    <location>
        <begin position="3"/>
        <end position="117"/>
    </location>
</feature>
<comment type="subcellular location">
    <subcellularLocation>
        <location evidence="1">Cytoplasm</location>
    </subcellularLocation>
</comment>
<dbReference type="CDD" id="cd17574">
    <property type="entry name" value="REC_OmpR"/>
    <property type="match status" value="1"/>
</dbReference>
<evidence type="ECO:0000256" key="3">
    <source>
        <dbReference type="ARBA" id="ARBA00023026"/>
    </source>
</evidence>
<evidence type="ECO:0000256" key="7">
    <source>
        <dbReference type="ARBA" id="ARBA00039976"/>
    </source>
</evidence>
<dbReference type="InterPro" id="IPR011006">
    <property type="entry name" value="CheY-like_superfamily"/>
</dbReference>
<dbReference type="PROSITE" id="PS51755">
    <property type="entry name" value="OMPR_PHOB"/>
    <property type="match status" value="1"/>
</dbReference>
<dbReference type="Gene3D" id="1.10.10.10">
    <property type="entry name" value="Winged helix-like DNA-binding domain superfamily/Winged helix DNA-binding domain"/>
    <property type="match status" value="1"/>
</dbReference>
<dbReference type="Gene3D" id="3.40.50.2300">
    <property type="match status" value="1"/>
</dbReference>
<dbReference type="GO" id="GO:0000156">
    <property type="term" value="F:phosphorelay response regulator activity"/>
    <property type="evidence" value="ECO:0007669"/>
    <property type="project" value="TreeGrafter"/>
</dbReference>
<feature type="modified residue" description="4-aspartylphosphate" evidence="8">
    <location>
        <position position="52"/>
    </location>
</feature>
<dbReference type="PANTHER" id="PTHR48111">
    <property type="entry name" value="REGULATOR OF RPOS"/>
    <property type="match status" value="1"/>
</dbReference>
<evidence type="ECO:0000256" key="4">
    <source>
        <dbReference type="ARBA" id="ARBA00023125"/>
    </source>
</evidence>
<evidence type="ECO:0000256" key="9">
    <source>
        <dbReference type="PROSITE-ProRule" id="PRU01091"/>
    </source>
</evidence>
<dbReference type="EMBL" id="VUNN01000032">
    <property type="protein sequence ID" value="MSU07243.1"/>
    <property type="molecule type" value="Genomic_DNA"/>
</dbReference>
<comment type="function">
    <text evidence="6">Member of the two-component regulatory system HssS/HssR involved in intracellular heme homeostasis and tempering of staphylococcal virulence. Phosphorylated HssR binds to a direct repeat sequence within hrtAB promoter and activates the expression of hrtAB, an efflux pump, in response to extracellular heme, hemin, hemoglobin or blood.</text>
</comment>
<evidence type="ECO:0000256" key="2">
    <source>
        <dbReference type="ARBA" id="ARBA00022490"/>
    </source>
</evidence>
<dbReference type="InterPro" id="IPR036388">
    <property type="entry name" value="WH-like_DNA-bd_sf"/>
</dbReference>
<sequence>MERILLVEDDINLNSSVSTFLTNNGYEVEGFLDAKSALSSFEEKKYDLIISDIMLKDFDGFKFAQEIRDIDDKIPILFMTALDDIFSKTKGYKAGIDDYMVKPVDLNELILRINALLRRSGIAKTRRIVIGDFTIDKDEYSAFWREEEIPLTKREFEILFKLLTNIRKTFTRTQLLDEFWSWDSMSGPRSIDVYMTKLRSKLSMCTSFEIITVHGLGYKAIIK</sequence>
<dbReference type="AlphaFoldDB" id="A0A7X2PE97"/>
<dbReference type="RefSeq" id="WP_154426831.1">
    <property type="nucleotide sequence ID" value="NZ_VUNN01000032.1"/>
</dbReference>
<evidence type="ECO:0000259" key="10">
    <source>
        <dbReference type="PROSITE" id="PS50110"/>
    </source>
</evidence>
<dbReference type="CDD" id="cd00383">
    <property type="entry name" value="trans_reg_C"/>
    <property type="match status" value="1"/>
</dbReference>
<evidence type="ECO:0000256" key="1">
    <source>
        <dbReference type="ARBA" id="ARBA00004496"/>
    </source>
</evidence>
<keyword evidence="5" id="KW-0010">Activator</keyword>
<evidence type="ECO:0000259" key="11">
    <source>
        <dbReference type="PROSITE" id="PS51755"/>
    </source>
</evidence>
<dbReference type="PANTHER" id="PTHR48111:SF49">
    <property type="entry name" value="HEME RESPONSE REGULATOR HSSR"/>
    <property type="match status" value="1"/>
</dbReference>
<protein>
    <recommendedName>
        <fullName evidence="7">Heme response regulator HssR</fullName>
    </recommendedName>
</protein>
<evidence type="ECO:0000313" key="13">
    <source>
        <dbReference type="Proteomes" id="UP000460549"/>
    </source>
</evidence>
<organism evidence="12 13">
    <name type="scientific">Bullifex porci</name>
    <dbReference type="NCBI Taxonomy" id="2606638"/>
    <lineage>
        <taxon>Bacteria</taxon>
        <taxon>Pseudomonadati</taxon>
        <taxon>Spirochaetota</taxon>
        <taxon>Spirochaetia</taxon>
        <taxon>Spirochaetales</taxon>
        <taxon>Spirochaetaceae</taxon>
        <taxon>Bullifex</taxon>
    </lineage>
</organism>
<dbReference type="Pfam" id="PF00486">
    <property type="entry name" value="Trans_reg_C"/>
    <property type="match status" value="1"/>
</dbReference>
<dbReference type="Gene3D" id="6.10.250.690">
    <property type="match status" value="1"/>
</dbReference>
<dbReference type="GO" id="GO:0032993">
    <property type="term" value="C:protein-DNA complex"/>
    <property type="evidence" value="ECO:0007669"/>
    <property type="project" value="TreeGrafter"/>
</dbReference>
<dbReference type="InterPro" id="IPR001867">
    <property type="entry name" value="OmpR/PhoB-type_DNA-bd"/>
</dbReference>
<dbReference type="GO" id="GO:0006355">
    <property type="term" value="P:regulation of DNA-templated transcription"/>
    <property type="evidence" value="ECO:0007669"/>
    <property type="project" value="InterPro"/>
</dbReference>
<dbReference type="SMART" id="SM00862">
    <property type="entry name" value="Trans_reg_C"/>
    <property type="match status" value="1"/>
</dbReference>
<name>A0A7X2PE97_9SPIO</name>
<dbReference type="PROSITE" id="PS50110">
    <property type="entry name" value="RESPONSE_REGULATORY"/>
    <property type="match status" value="1"/>
</dbReference>
<evidence type="ECO:0000256" key="6">
    <source>
        <dbReference type="ARBA" id="ARBA00037471"/>
    </source>
</evidence>
<proteinExistence type="predicted"/>
<dbReference type="GO" id="GO:0000976">
    <property type="term" value="F:transcription cis-regulatory region binding"/>
    <property type="evidence" value="ECO:0007669"/>
    <property type="project" value="TreeGrafter"/>
</dbReference>
<reference evidence="12 13" key="1">
    <citation type="submission" date="2019-08" db="EMBL/GenBank/DDBJ databases">
        <title>In-depth cultivation of the pig gut microbiome towards novel bacterial diversity and tailored functional studies.</title>
        <authorList>
            <person name="Wylensek D."/>
            <person name="Hitch T.C.A."/>
            <person name="Clavel T."/>
        </authorList>
    </citation>
    <scope>NUCLEOTIDE SEQUENCE [LARGE SCALE GENOMIC DNA]</scope>
    <source>
        <strain evidence="12 13">NM-380-WT-3C1</strain>
    </source>
</reference>
<dbReference type="GO" id="GO:0005829">
    <property type="term" value="C:cytosol"/>
    <property type="evidence" value="ECO:0007669"/>
    <property type="project" value="TreeGrafter"/>
</dbReference>
<evidence type="ECO:0000256" key="8">
    <source>
        <dbReference type="PROSITE-ProRule" id="PRU00169"/>
    </source>
</evidence>
<dbReference type="InterPro" id="IPR039420">
    <property type="entry name" value="WalR-like"/>
</dbReference>
<feature type="DNA-binding region" description="OmpR/PhoB-type" evidence="9">
    <location>
        <begin position="125"/>
        <end position="222"/>
    </location>
</feature>
<keyword evidence="2" id="KW-0963">Cytoplasm</keyword>
<dbReference type="Pfam" id="PF00072">
    <property type="entry name" value="Response_reg"/>
    <property type="match status" value="1"/>
</dbReference>
<evidence type="ECO:0000256" key="5">
    <source>
        <dbReference type="ARBA" id="ARBA00023159"/>
    </source>
</evidence>
<gene>
    <name evidence="12" type="ORF">FYJ80_10785</name>
</gene>
<feature type="domain" description="OmpR/PhoB-type" evidence="11">
    <location>
        <begin position="125"/>
        <end position="222"/>
    </location>
</feature>
<dbReference type="Proteomes" id="UP000460549">
    <property type="component" value="Unassembled WGS sequence"/>
</dbReference>